<keyword evidence="3" id="KW-0285">Flavoprotein</keyword>
<feature type="transmembrane region" description="Helical" evidence="7">
    <location>
        <begin position="12"/>
        <end position="33"/>
    </location>
</feature>
<evidence type="ECO:0000256" key="1">
    <source>
        <dbReference type="ARBA" id="ARBA00001974"/>
    </source>
</evidence>
<name>A0A9N9ZEA8_9HYPO</name>
<evidence type="ECO:0000256" key="3">
    <source>
        <dbReference type="ARBA" id="ARBA00022630"/>
    </source>
</evidence>
<dbReference type="GO" id="GO:0050660">
    <property type="term" value="F:flavin adenine dinucleotide binding"/>
    <property type="evidence" value="ECO:0007669"/>
    <property type="project" value="InterPro"/>
</dbReference>
<comment type="similarity">
    <text evidence="2">Belongs to the MSOX/MTOX family.</text>
</comment>
<accession>A0A9N9ZEA8</accession>
<keyword evidence="7" id="KW-1133">Transmembrane helix</keyword>
<dbReference type="AlphaFoldDB" id="A0A9N9ZEA8"/>
<feature type="compositionally biased region" description="Basic and acidic residues" evidence="6">
    <location>
        <begin position="485"/>
        <end position="499"/>
    </location>
</feature>
<comment type="caution">
    <text evidence="9">The sequence shown here is derived from an EMBL/GenBank/DDBJ whole genome shotgun (WGS) entry which is preliminary data.</text>
</comment>
<reference evidence="9 10" key="2">
    <citation type="submission" date="2021-10" db="EMBL/GenBank/DDBJ databases">
        <authorList>
            <person name="Piombo E."/>
        </authorList>
    </citation>
    <scope>NUCLEOTIDE SEQUENCE [LARGE SCALE GENOMIC DNA]</scope>
</reference>
<evidence type="ECO:0000259" key="8">
    <source>
        <dbReference type="Pfam" id="PF01266"/>
    </source>
</evidence>
<feature type="domain" description="FAD dependent oxidoreductase" evidence="8">
    <location>
        <begin position="12"/>
        <end position="441"/>
    </location>
</feature>
<protein>
    <recommendedName>
        <fullName evidence="8">FAD dependent oxidoreductase domain-containing protein</fullName>
    </recommendedName>
</protein>
<keyword evidence="7" id="KW-0472">Membrane</keyword>
<evidence type="ECO:0000256" key="2">
    <source>
        <dbReference type="ARBA" id="ARBA00010989"/>
    </source>
</evidence>
<dbReference type="Gene3D" id="3.50.50.60">
    <property type="entry name" value="FAD/NAD(P)-binding domain"/>
    <property type="match status" value="1"/>
</dbReference>
<keyword evidence="10" id="KW-1185">Reference proteome</keyword>
<dbReference type="EMBL" id="CABFOC020000052">
    <property type="protein sequence ID" value="CAH0054767.1"/>
    <property type="molecule type" value="Genomic_DNA"/>
</dbReference>
<dbReference type="SUPFAM" id="SSF51905">
    <property type="entry name" value="FAD/NAD(P)-binding domain"/>
    <property type="match status" value="1"/>
</dbReference>
<keyword evidence="5" id="KW-0560">Oxidoreductase</keyword>
<dbReference type="Gene3D" id="3.30.9.10">
    <property type="entry name" value="D-Amino Acid Oxidase, subunit A, domain 2"/>
    <property type="match status" value="1"/>
</dbReference>
<evidence type="ECO:0000256" key="6">
    <source>
        <dbReference type="SAM" id="MobiDB-lite"/>
    </source>
</evidence>
<dbReference type="PANTHER" id="PTHR10961">
    <property type="entry name" value="PEROXISOMAL SARCOSINE OXIDASE"/>
    <property type="match status" value="1"/>
</dbReference>
<dbReference type="InterPro" id="IPR006076">
    <property type="entry name" value="FAD-dep_OxRdtase"/>
</dbReference>
<evidence type="ECO:0000256" key="7">
    <source>
        <dbReference type="SAM" id="Phobius"/>
    </source>
</evidence>
<evidence type="ECO:0000313" key="10">
    <source>
        <dbReference type="Proteomes" id="UP000775872"/>
    </source>
</evidence>
<sequence>MVTSSLSHESPIIIVGAGVFGLSSALYLAQAGYTNITVFDKQPYDKNAYSTADGADAASADFNKVMRMSYGEELDYQRLAWDAIQVWRVWNKQISSSSSHDLPKGLTSSDKVWNNCGFLRMSTDDELTQFEKSTLENITREGLRSTQFVIGDPDDEKRAPHYFREGEWHKKSDPFHRRRQGKSLAGVFDTTAGFVEASKACTWTMHLCRKSGVRFVLGEKAGQVSFFVKSPDGNKTIGIRTADGKEHRSEFLILAAGAWTPYLFPTISPMLETTAGSVVYFQLPPQKDAPHLWERFSPDNFPVFAYGGWSKGAGIGGFPRTSDGIVKIGYRGTKHTNYEEVQDQNTGTKHRISVPKTRYWPHPSEPTITKQAVEAIKAVVVEALPELAELGIAGCRNCWYIDSLDNGFIIDRVPGDGGMMVCSGGSGHGFKFLPILGREVVNIIEKPNEKSPIAKLWQWRTKSTGPKNGLEQGESGPRNWTRQEMATRRDFNFGETAKL</sequence>
<gene>
    <name evidence="9" type="ORF">CSOL1703_00016324</name>
</gene>
<dbReference type="PANTHER" id="PTHR10961:SF15">
    <property type="entry name" value="FAD DEPENDENT OXIDOREDUCTASE DOMAIN-CONTAINING PROTEIN"/>
    <property type="match status" value="1"/>
</dbReference>
<evidence type="ECO:0000256" key="5">
    <source>
        <dbReference type="ARBA" id="ARBA00023002"/>
    </source>
</evidence>
<keyword evidence="7" id="KW-0812">Transmembrane</keyword>
<comment type="cofactor">
    <cofactor evidence="1">
        <name>FAD</name>
        <dbReference type="ChEBI" id="CHEBI:57692"/>
    </cofactor>
</comment>
<dbReference type="Proteomes" id="UP000775872">
    <property type="component" value="Unassembled WGS sequence"/>
</dbReference>
<feature type="region of interest" description="Disordered" evidence="6">
    <location>
        <begin position="464"/>
        <end position="499"/>
    </location>
</feature>
<evidence type="ECO:0000256" key="4">
    <source>
        <dbReference type="ARBA" id="ARBA00022827"/>
    </source>
</evidence>
<evidence type="ECO:0000313" key="9">
    <source>
        <dbReference type="EMBL" id="CAH0054767.1"/>
    </source>
</evidence>
<proteinExistence type="inferred from homology"/>
<organism evidence="9 10">
    <name type="scientific">Clonostachys solani</name>
    <dbReference type="NCBI Taxonomy" id="160281"/>
    <lineage>
        <taxon>Eukaryota</taxon>
        <taxon>Fungi</taxon>
        <taxon>Dikarya</taxon>
        <taxon>Ascomycota</taxon>
        <taxon>Pezizomycotina</taxon>
        <taxon>Sordariomycetes</taxon>
        <taxon>Hypocreomycetidae</taxon>
        <taxon>Hypocreales</taxon>
        <taxon>Bionectriaceae</taxon>
        <taxon>Clonostachys</taxon>
    </lineage>
</organism>
<dbReference type="OrthoDB" id="2219495at2759"/>
<dbReference type="InterPro" id="IPR045170">
    <property type="entry name" value="MTOX"/>
</dbReference>
<keyword evidence="4" id="KW-0274">FAD</keyword>
<dbReference type="InterPro" id="IPR036188">
    <property type="entry name" value="FAD/NAD-bd_sf"/>
</dbReference>
<reference evidence="10" key="1">
    <citation type="submission" date="2019-06" db="EMBL/GenBank/DDBJ databases">
        <authorList>
            <person name="Broberg M."/>
        </authorList>
    </citation>
    <scope>NUCLEOTIDE SEQUENCE [LARGE SCALE GENOMIC DNA]</scope>
</reference>
<dbReference type="Pfam" id="PF01266">
    <property type="entry name" value="DAO"/>
    <property type="match status" value="1"/>
</dbReference>
<dbReference type="GO" id="GO:0008115">
    <property type="term" value="F:sarcosine oxidase activity"/>
    <property type="evidence" value="ECO:0007669"/>
    <property type="project" value="TreeGrafter"/>
</dbReference>